<dbReference type="Proteomes" id="UP000823775">
    <property type="component" value="Unassembled WGS sequence"/>
</dbReference>
<reference evidence="1 2" key="1">
    <citation type="journal article" date="2021" name="BMC Genomics">
        <title>Datura genome reveals duplications of psychoactive alkaloid biosynthetic genes and high mutation rate following tissue culture.</title>
        <authorList>
            <person name="Rajewski A."/>
            <person name="Carter-House D."/>
            <person name="Stajich J."/>
            <person name="Litt A."/>
        </authorList>
    </citation>
    <scope>NUCLEOTIDE SEQUENCE [LARGE SCALE GENOMIC DNA]</scope>
    <source>
        <strain evidence="1">AR-01</strain>
    </source>
</reference>
<comment type="caution">
    <text evidence="1">The sequence shown here is derived from an EMBL/GenBank/DDBJ whole genome shotgun (WGS) entry which is preliminary data.</text>
</comment>
<dbReference type="EMBL" id="JACEIK010003702">
    <property type="protein sequence ID" value="MCD9642780.1"/>
    <property type="molecule type" value="Genomic_DNA"/>
</dbReference>
<accession>A0ABS8V9T6</accession>
<gene>
    <name evidence="1" type="ORF">HAX54_029792</name>
</gene>
<sequence>MVKALKGFDERGREGRRLESIPVVCVLVRSSRLWRGCRWFVRFERMREKRVMRKGRRLAEKRKGKNELGFRGIGWNTISQTLGYKGGSTSMPLKRWLLTLKIFEVSIVILNESSTFQLATYNMHNCKILKPGGVPQK</sequence>
<organism evidence="1 2">
    <name type="scientific">Datura stramonium</name>
    <name type="common">Jimsonweed</name>
    <name type="synonym">Common thornapple</name>
    <dbReference type="NCBI Taxonomy" id="4076"/>
    <lineage>
        <taxon>Eukaryota</taxon>
        <taxon>Viridiplantae</taxon>
        <taxon>Streptophyta</taxon>
        <taxon>Embryophyta</taxon>
        <taxon>Tracheophyta</taxon>
        <taxon>Spermatophyta</taxon>
        <taxon>Magnoliopsida</taxon>
        <taxon>eudicotyledons</taxon>
        <taxon>Gunneridae</taxon>
        <taxon>Pentapetalae</taxon>
        <taxon>asterids</taxon>
        <taxon>lamiids</taxon>
        <taxon>Solanales</taxon>
        <taxon>Solanaceae</taxon>
        <taxon>Solanoideae</taxon>
        <taxon>Datureae</taxon>
        <taxon>Datura</taxon>
    </lineage>
</organism>
<protein>
    <submittedName>
        <fullName evidence="1">Uncharacterized protein</fullName>
    </submittedName>
</protein>
<evidence type="ECO:0000313" key="1">
    <source>
        <dbReference type="EMBL" id="MCD9642780.1"/>
    </source>
</evidence>
<proteinExistence type="predicted"/>
<name>A0ABS8V9T6_DATST</name>
<keyword evidence="2" id="KW-1185">Reference proteome</keyword>
<evidence type="ECO:0000313" key="2">
    <source>
        <dbReference type="Proteomes" id="UP000823775"/>
    </source>
</evidence>